<dbReference type="AlphaFoldDB" id="A0A251XIU0"/>
<evidence type="ECO:0000256" key="1">
    <source>
        <dbReference type="SAM" id="MobiDB-lite"/>
    </source>
</evidence>
<organism evidence="2 3">
    <name type="scientific">Clavibacter michiganensis subsp. michiganensis</name>
    <dbReference type="NCBI Taxonomy" id="33013"/>
    <lineage>
        <taxon>Bacteria</taxon>
        <taxon>Bacillati</taxon>
        <taxon>Actinomycetota</taxon>
        <taxon>Actinomycetes</taxon>
        <taxon>Micrococcales</taxon>
        <taxon>Microbacteriaceae</taxon>
        <taxon>Clavibacter</taxon>
    </lineage>
</organism>
<proteinExistence type="predicted"/>
<feature type="region of interest" description="Disordered" evidence="1">
    <location>
        <begin position="86"/>
        <end position="107"/>
    </location>
</feature>
<dbReference type="EMBL" id="MDHH01000002">
    <property type="protein sequence ID" value="OUE02756.1"/>
    <property type="molecule type" value="Genomic_DNA"/>
</dbReference>
<accession>A0A251XIU0</accession>
<keyword evidence="3" id="KW-1185">Reference proteome</keyword>
<dbReference type="Proteomes" id="UP000195062">
    <property type="component" value="Unassembled WGS sequence"/>
</dbReference>
<name>A0A251XIU0_CLAMM</name>
<sequence length="107" mass="11492">MSSASWSSLVRVGMFMVFSARSSSGTCPVNSTGVSPRVPLYSGYSRVRNEKREMSNATPTCVGFSFCRRLMSIAMKPCTAFVCCPRGSGSSPQAGRRRPGTPGNGRR</sequence>
<protein>
    <submittedName>
        <fullName evidence="2">Uncharacterized protein</fullName>
    </submittedName>
</protein>
<evidence type="ECO:0000313" key="3">
    <source>
        <dbReference type="Proteomes" id="UP000195062"/>
    </source>
</evidence>
<comment type="caution">
    <text evidence="2">The sequence shown here is derived from an EMBL/GenBank/DDBJ whole genome shotgun (WGS) entry which is preliminary data.</text>
</comment>
<evidence type="ECO:0000313" key="2">
    <source>
        <dbReference type="EMBL" id="OUE02756.1"/>
    </source>
</evidence>
<reference evidence="2 3" key="1">
    <citation type="submission" date="2016-08" db="EMBL/GenBank/DDBJ databases">
        <title>Genome sequence of Clavibacter michiganensis subsp. michiganensis strain CASJ007.</title>
        <authorList>
            <person name="Thapa S.P."/>
            <person name="Coaker G."/>
        </authorList>
    </citation>
    <scope>NUCLEOTIDE SEQUENCE [LARGE SCALE GENOMIC DNA]</scope>
    <source>
        <strain evidence="2">CASJ007</strain>
    </source>
</reference>
<gene>
    <name evidence="2" type="ORF">CMMCAS07_12125</name>
</gene>
<feature type="compositionally biased region" description="Basic residues" evidence="1">
    <location>
        <begin position="95"/>
        <end position="107"/>
    </location>
</feature>